<dbReference type="Pfam" id="PF13411">
    <property type="entry name" value="MerR_1"/>
    <property type="match status" value="1"/>
</dbReference>
<dbReference type="HOGENOM" id="CLU_060077_0_3_9"/>
<dbReference type="InterPro" id="IPR009061">
    <property type="entry name" value="DNA-bd_dom_put_sf"/>
</dbReference>
<gene>
    <name evidence="7" type="ORF">OMK_00117</name>
</gene>
<dbReference type="eggNOG" id="COG0789">
    <property type="taxonomic scope" value="Bacteria"/>
</dbReference>
<dbReference type="Gene3D" id="1.10.1660.10">
    <property type="match status" value="1"/>
</dbReference>
<dbReference type="CDD" id="cd01106">
    <property type="entry name" value="HTH_TipAL-Mta"/>
    <property type="match status" value="1"/>
</dbReference>
<dbReference type="InterPro" id="IPR047057">
    <property type="entry name" value="MerR_fam"/>
</dbReference>
<dbReference type="InterPro" id="IPR036244">
    <property type="entry name" value="TipA-like_antibiotic-bd"/>
</dbReference>
<keyword evidence="8" id="KW-1185">Reference proteome</keyword>
<dbReference type="InterPro" id="IPR000551">
    <property type="entry name" value="MerR-type_HTH_dom"/>
</dbReference>
<dbReference type="GO" id="GO:0003700">
    <property type="term" value="F:DNA-binding transcription factor activity"/>
    <property type="evidence" value="ECO:0007669"/>
    <property type="project" value="InterPro"/>
</dbReference>
<keyword evidence="3" id="KW-0010">Activator</keyword>
<evidence type="ECO:0000256" key="1">
    <source>
        <dbReference type="ARBA" id="ARBA00023015"/>
    </source>
</evidence>
<evidence type="ECO:0000256" key="4">
    <source>
        <dbReference type="ARBA" id="ARBA00023163"/>
    </source>
</evidence>
<comment type="caution">
    <text evidence="7">The sequence shown here is derived from an EMBL/GenBank/DDBJ whole genome shotgun (WGS) entry which is preliminary data.</text>
</comment>
<protein>
    <recommendedName>
        <fullName evidence="6">HTH merR-type domain-containing protein</fullName>
    </recommendedName>
</protein>
<dbReference type="PANTHER" id="PTHR30204:SF90">
    <property type="entry name" value="HTH-TYPE TRANSCRIPTIONAL ACTIVATOR MTA"/>
    <property type="match status" value="1"/>
</dbReference>
<dbReference type="PROSITE" id="PS50937">
    <property type="entry name" value="HTH_MERR_2"/>
    <property type="match status" value="1"/>
</dbReference>
<keyword evidence="4" id="KW-0804">Transcription</keyword>
<name>S1NY64_9ENTE</name>
<feature type="coiled-coil region" evidence="5">
    <location>
        <begin position="69"/>
        <end position="96"/>
    </location>
</feature>
<dbReference type="Pfam" id="PF07739">
    <property type="entry name" value="TipAS"/>
    <property type="match status" value="1"/>
</dbReference>
<dbReference type="GO" id="GO:0003677">
    <property type="term" value="F:DNA binding"/>
    <property type="evidence" value="ECO:0007669"/>
    <property type="project" value="UniProtKB-KW"/>
</dbReference>
<dbReference type="OrthoDB" id="9814833at2"/>
<evidence type="ECO:0000256" key="3">
    <source>
        <dbReference type="ARBA" id="ARBA00023159"/>
    </source>
</evidence>
<dbReference type="EMBL" id="AHYR01000001">
    <property type="protein sequence ID" value="EOT43974.1"/>
    <property type="molecule type" value="Genomic_DNA"/>
</dbReference>
<evidence type="ECO:0000256" key="2">
    <source>
        <dbReference type="ARBA" id="ARBA00023125"/>
    </source>
</evidence>
<dbReference type="InterPro" id="IPR012925">
    <property type="entry name" value="TipAS_dom"/>
</dbReference>
<dbReference type="SUPFAM" id="SSF89082">
    <property type="entry name" value="Antibiotic binding domain of TipA-like multidrug resistance regulators"/>
    <property type="match status" value="1"/>
</dbReference>
<sequence length="254" mass="29853">MYTINELAKLAHISSRTLRYYDQIGLLKAQRKPDSDYRFYDDDAVNALQQILFFKSFGFSLAKIKEAMNLSQQKRLALLEEQYQLLLEQQAQLNKMIHTLSQTLVYYKGGNQMENREKFSAFKTEKIAENEAHYGKEIREKYGDEMVATANEKWAHLTFVQYEELQTAEQELFANLKILAQTERIDLASEIAQKVFRAHKAWLQIAAPFYNAEYHRNLADMYVSDERFAAYYNDRVEADVVDILHDVIYYYTTA</sequence>
<proteinExistence type="predicted"/>
<dbReference type="Gene3D" id="1.10.490.50">
    <property type="entry name" value="Antibiotic binding domain of TipA-like multidrug resistance regulators"/>
    <property type="match status" value="1"/>
</dbReference>
<dbReference type="SMART" id="SM00422">
    <property type="entry name" value="HTH_MERR"/>
    <property type="match status" value="1"/>
</dbReference>
<evidence type="ECO:0000313" key="8">
    <source>
        <dbReference type="Proteomes" id="UP000014127"/>
    </source>
</evidence>
<organism evidence="7 8">
    <name type="scientific">Enterococcus dispar ATCC 51266</name>
    <dbReference type="NCBI Taxonomy" id="1139219"/>
    <lineage>
        <taxon>Bacteria</taxon>
        <taxon>Bacillati</taxon>
        <taxon>Bacillota</taxon>
        <taxon>Bacilli</taxon>
        <taxon>Lactobacillales</taxon>
        <taxon>Enterococcaceae</taxon>
        <taxon>Enterococcus</taxon>
    </lineage>
</organism>
<keyword evidence="1" id="KW-0805">Transcription regulation</keyword>
<dbReference type="PATRIC" id="fig|1139219.3.peg.113"/>
<feature type="domain" description="HTH merR-type" evidence="6">
    <location>
        <begin position="1"/>
        <end position="70"/>
    </location>
</feature>
<reference evidence="7 8" key="1">
    <citation type="submission" date="2013-03" db="EMBL/GenBank/DDBJ databases">
        <title>The Genome Sequence of Enterococcus dispar ATCC_51266 (Illumina only assembly).</title>
        <authorList>
            <consortium name="The Broad Institute Genomics Platform"/>
            <consortium name="The Broad Institute Genome Sequencing Center for Infectious Disease"/>
            <person name="Earl A."/>
            <person name="Russ C."/>
            <person name="Gilmore M."/>
            <person name="Surin D."/>
            <person name="Walker B."/>
            <person name="Young S."/>
            <person name="Zeng Q."/>
            <person name="Gargeya S."/>
            <person name="Fitzgerald M."/>
            <person name="Haas B."/>
            <person name="Abouelleil A."/>
            <person name="Allen A.W."/>
            <person name="Alvarado L."/>
            <person name="Arachchi H.M."/>
            <person name="Berlin A.M."/>
            <person name="Chapman S.B."/>
            <person name="Gainer-Dewar J."/>
            <person name="Goldberg J."/>
            <person name="Griggs A."/>
            <person name="Gujja S."/>
            <person name="Hansen M."/>
            <person name="Howarth C."/>
            <person name="Imamovic A."/>
            <person name="Ireland A."/>
            <person name="Larimer J."/>
            <person name="McCowan C."/>
            <person name="Murphy C."/>
            <person name="Pearson M."/>
            <person name="Poon T.W."/>
            <person name="Priest M."/>
            <person name="Roberts A."/>
            <person name="Saif S."/>
            <person name="Shea T."/>
            <person name="Sisk P."/>
            <person name="Sykes S."/>
            <person name="Wortman J."/>
            <person name="Nusbaum C."/>
            <person name="Birren B."/>
        </authorList>
    </citation>
    <scope>NUCLEOTIDE SEQUENCE [LARGE SCALE GENOMIC DNA]</scope>
    <source>
        <strain evidence="7 8">ATCC 51266</strain>
    </source>
</reference>
<keyword evidence="5" id="KW-0175">Coiled coil</keyword>
<dbReference type="STRING" id="44009.RV01_GL001982"/>
<keyword evidence="2" id="KW-0238">DNA-binding</keyword>
<evidence type="ECO:0000259" key="6">
    <source>
        <dbReference type="PROSITE" id="PS50937"/>
    </source>
</evidence>
<evidence type="ECO:0000313" key="7">
    <source>
        <dbReference type="EMBL" id="EOT43974.1"/>
    </source>
</evidence>
<dbReference type="SUPFAM" id="SSF46955">
    <property type="entry name" value="Putative DNA-binding domain"/>
    <property type="match status" value="1"/>
</dbReference>
<dbReference type="AlphaFoldDB" id="S1NY64"/>
<evidence type="ECO:0000256" key="5">
    <source>
        <dbReference type="SAM" id="Coils"/>
    </source>
</evidence>
<accession>S1NY64</accession>
<dbReference type="Proteomes" id="UP000014127">
    <property type="component" value="Unassembled WGS sequence"/>
</dbReference>
<dbReference type="RefSeq" id="WP_016171347.1">
    <property type="nucleotide sequence ID" value="NZ_ASWK01000001.1"/>
</dbReference>
<dbReference type="PANTHER" id="PTHR30204">
    <property type="entry name" value="REDOX-CYCLING DRUG-SENSING TRANSCRIPTIONAL ACTIVATOR SOXR"/>
    <property type="match status" value="1"/>
</dbReference>